<dbReference type="Gene3D" id="3.30.2090.10">
    <property type="entry name" value="Multidrug efflux transporter AcrB TolC docking domain, DN and DC subdomains"/>
    <property type="match status" value="2"/>
</dbReference>
<feature type="transmembrane region" description="Helical" evidence="8">
    <location>
        <begin position="985"/>
        <end position="1011"/>
    </location>
</feature>
<dbReference type="AlphaFoldDB" id="A0A520XD55"/>
<dbReference type="Pfam" id="PF00873">
    <property type="entry name" value="ACR_tran"/>
    <property type="match status" value="1"/>
</dbReference>
<evidence type="ECO:0000256" key="7">
    <source>
        <dbReference type="ARBA" id="ARBA00023136"/>
    </source>
</evidence>
<keyword evidence="3" id="KW-1003">Cell membrane</keyword>
<evidence type="ECO:0000256" key="6">
    <source>
        <dbReference type="ARBA" id="ARBA00022989"/>
    </source>
</evidence>
<dbReference type="EMBL" id="SHMQ01000012">
    <property type="protein sequence ID" value="RZV39120.1"/>
    <property type="molecule type" value="Genomic_DNA"/>
</dbReference>
<dbReference type="GO" id="GO:0005886">
    <property type="term" value="C:plasma membrane"/>
    <property type="evidence" value="ECO:0007669"/>
    <property type="project" value="UniProtKB-SubCell"/>
</dbReference>
<keyword evidence="4" id="KW-0997">Cell inner membrane</keyword>
<accession>A0A520XD55</accession>
<keyword evidence="5 8" id="KW-0812">Transmembrane</keyword>
<sequence>MNEINPQKKKGFTDIFIQRPVFAIVISLVIFILGARSLSELTLREYPKVKDTLITVQTAYPGASAQVVQGFITMPLERAIASSEGIDYMTSTSTEGVSTIQVFMKLNFSPNAALAEVLSQVNSVLNQLPKQSQLPVITKTSVTNLAYLYLAFTSNTLSSSQITDYLTRAVQPKIQAVSGVGQVQINGNKQFGMRIWLNPKKMAEFNVTPTEVSSALENNNYIASNGYTKGNYIQVNISADTMLKTVKQFRNLVVADDDGTLIRVKDIGTVEMGAVSNDAGNIMNGKRAVVMGIFTTPTANPLTVVKKLTGMIPSLRKQLPAHMKLRIAFNRTIFISSSINEVIKTVVETLIIVIIVIFLFLGSARSVVIPVIAIPLSIIGDLFIMYYLNYSINLLTLLAFVLAIGLVVDDAIIVVENVSRHIEEGKKPFDAAIIAAKELGVPIIAMSITLVAVFLPIGFMGGLTGALFTEFAFTLAGAVLISGILALTLSPMMTSKFLKEGMGKKGLTHFLDVTFEKIKNIYLKILHGVLDYKPVVALVIIVVLTAAYFLFVTTKSELAPTEDQGVIFVQGTASPTSTYKNLKHYAKQIGHIYDSFPQMNRYFMALGASGNNTLISGMILKPWSQRKLTQMQLTPMVQEKLNSITGLQLAAFALPSLPGSQGLPVMFVITSTDNYLEMRSVAIKLEQKAMKSGLFLYMDKDLKYDEPQIKIIINRNKAQSMGINMATIGDTLSTMLSEKYVNWFEMDGYSYKVIPQVIQKYRFDQNLLKNYYIKASNGNMVPLSSFVSFKTVTVPESLNQFDQLNSVTISAIPKPGVTIGQALSFLEKASKKIFPKGFSYNFAGQSRQFVQQGSAMIVTFFFSLIIIYLVLAALFDSFVDPVIILISVPMSITGALIFLSLGFATINIYTEVGLVTLIGLVSKHGILITKFANDLQKEGMDKRTAIEQAASIRLRPILMTTFAMVFGVIPLLLASGAGAVSRFDIGLVIAAGLGIGTFLTIFIVPTVYMFFGKDLHKNKENAD</sequence>
<dbReference type="Gene3D" id="3.30.70.1430">
    <property type="entry name" value="Multidrug efflux transporter AcrB pore domain"/>
    <property type="match status" value="2"/>
</dbReference>
<comment type="caution">
    <text evidence="9">The sequence shown here is derived from an EMBL/GenBank/DDBJ whole genome shotgun (WGS) entry which is preliminary data.</text>
</comment>
<feature type="transmembrane region" description="Helical" evidence="8">
    <location>
        <begin position="439"/>
        <end position="459"/>
    </location>
</feature>
<reference evidence="9 10" key="1">
    <citation type="submission" date="2019-01" db="EMBL/GenBank/DDBJ databases">
        <title>Insights into ecological role of a new deltaproteobacterial order Candidatus Sinidesulfobacterales (Sva0485) by metagenomics and metatranscriptomics.</title>
        <authorList>
            <person name="Tan S."/>
            <person name="Liu J."/>
            <person name="Fang Y."/>
            <person name="Hedlund B."/>
            <person name="Lian Z.-H."/>
            <person name="Huang L.-Y."/>
            <person name="Li J.-T."/>
            <person name="Huang L.-N."/>
            <person name="Li W.-J."/>
            <person name="Jiang H.-C."/>
            <person name="Dong H.-L."/>
            <person name="Shu W.-S."/>
        </authorList>
    </citation>
    <scope>NUCLEOTIDE SEQUENCE [LARGE SCALE GENOMIC DNA]</scope>
    <source>
        <strain evidence="9">AP4</strain>
    </source>
</reference>
<dbReference type="Gene3D" id="3.30.70.1320">
    <property type="entry name" value="Multidrug efflux transporter AcrB pore domain like"/>
    <property type="match status" value="1"/>
</dbReference>
<feature type="transmembrane region" description="Helical" evidence="8">
    <location>
        <begin position="21"/>
        <end position="38"/>
    </location>
</feature>
<keyword evidence="6 8" id="KW-1133">Transmembrane helix</keyword>
<feature type="transmembrane region" description="Helical" evidence="8">
    <location>
        <begin position="855"/>
        <end position="875"/>
    </location>
</feature>
<keyword evidence="2" id="KW-0813">Transport</keyword>
<dbReference type="PANTHER" id="PTHR32063:SF28">
    <property type="entry name" value="BLR2861 PROTEIN"/>
    <property type="match status" value="1"/>
</dbReference>
<evidence type="ECO:0000256" key="3">
    <source>
        <dbReference type="ARBA" id="ARBA00022475"/>
    </source>
</evidence>
<feature type="transmembrane region" description="Helical" evidence="8">
    <location>
        <begin position="471"/>
        <end position="489"/>
    </location>
</feature>
<feature type="transmembrane region" description="Helical" evidence="8">
    <location>
        <begin position="912"/>
        <end position="933"/>
    </location>
</feature>
<feature type="transmembrane region" description="Helical" evidence="8">
    <location>
        <begin position="882"/>
        <end position="906"/>
    </location>
</feature>
<dbReference type="InterPro" id="IPR001036">
    <property type="entry name" value="Acrflvin-R"/>
</dbReference>
<comment type="subcellular location">
    <subcellularLocation>
        <location evidence="1">Cell membrane</location>
        <topology evidence="1">Multi-pass membrane protein</topology>
    </subcellularLocation>
</comment>
<gene>
    <name evidence="9" type="ORF">EVJ48_05240</name>
</gene>
<dbReference type="SUPFAM" id="SSF82714">
    <property type="entry name" value="Multidrug efflux transporter AcrB TolC docking domain, DN and DC subdomains"/>
    <property type="match status" value="2"/>
</dbReference>
<proteinExistence type="predicted"/>
<feature type="transmembrane region" description="Helical" evidence="8">
    <location>
        <begin position="954"/>
        <end position="973"/>
    </location>
</feature>
<dbReference type="SUPFAM" id="SSF82866">
    <property type="entry name" value="Multidrug efflux transporter AcrB transmembrane domain"/>
    <property type="match status" value="2"/>
</dbReference>
<evidence type="ECO:0000256" key="5">
    <source>
        <dbReference type="ARBA" id="ARBA00022692"/>
    </source>
</evidence>
<evidence type="ECO:0000256" key="2">
    <source>
        <dbReference type="ARBA" id="ARBA00022448"/>
    </source>
</evidence>
<evidence type="ECO:0000313" key="9">
    <source>
        <dbReference type="EMBL" id="RZV39120.1"/>
    </source>
</evidence>
<name>A0A520XD55_9DELT</name>
<dbReference type="PANTHER" id="PTHR32063">
    <property type="match status" value="1"/>
</dbReference>
<dbReference type="InterPro" id="IPR027463">
    <property type="entry name" value="AcrB_DN_DC_subdom"/>
</dbReference>
<dbReference type="Proteomes" id="UP000322454">
    <property type="component" value="Unassembled WGS sequence"/>
</dbReference>
<keyword evidence="7 8" id="KW-0472">Membrane</keyword>
<evidence type="ECO:0000256" key="1">
    <source>
        <dbReference type="ARBA" id="ARBA00004651"/>
    </source>
</evidence>
<dbReference type="PRINTS" id="PR00702">
    <property type="entry name" value="ACRIFLAVINRP"/>
</dbReference>
<feature type="transmembrane region" description="Helical" evidence="8">
    <location>
        <begin position="342"/>
        <end position="361"/>
    </location>
</feature>
<dbReference type="GO" id="GO:0042910">
    <property type="term" value="F:xenobiotic transmembrane transporter activity"/>
    <property type="evidence" value="ECO:0007669"/>
    <property type="project" value="TreeGrafter"/>
</dbReference>
<dbReference type="Gene3D" id="3.30.70.1440">
    <property type="entry name" value="Multidrug efflux transporter AcrB pore domain"/>
    <property type="match status" value="1"/>
</dbReference>
<evidence type="ECO:0000256" key="4">
    <source>
        <dbReference type="ARBA" id="ARBA00022519"/>
    </source>
</evidence>
<dbReference type="SUPFAM" id="SSF82693">
    <property type="entry name" value="Multidrug efflux transporter AcrB pore domain, PN1, PN2, PC1 and PC2 subdomains"/>
    <property type="match status" value="3"/>
</dbReference>
<evidence type="ECO:0000313" key="10">
    <source>
        <dbReference type="Proteomes" id="UP000322454"/>
    </source>
</evidence>
<protein>
    <submittedName>
        <fullName evidence="9">Multidrug efflux protein</fullName>
    </submittedName>
</protein>
<evidence type="ECO:0000256" key="8">
    <source>
        <dbReference type="SAM" id="Phobius"/>
    </source>
</evidence>
<feature type="transmembrane region" description="Helical" evidence="8">
    <location>
        <begin position="532"/>
        <end position="551"/>
    </location>
</feature>
<dbReference type="FunFam" id="1.20.1640.10:FF:000001">
    <property type="entry name" value="Efflux pump membrane transporter"/>
    <property type="match status" value="1"/>
</dbReference>
<organism evidence="9 10">
    <name type="scientific">Candidatus Acidulodesulfobacterium acidiphilum</name>
    <dbReference type="NCBI Taxonomy" id="2597224"/>
    <lineage>
        <taxon>Bacteria</taxon>
        <taxon>Deltaproteobacteria</taxon>
        <taxon>Candidatus Acidulodesulfobacterales</taxon>
        <taxon>Candidatus Acidulodesulfobacterium</taxon>
    </lineage>
</organism>
<dbReference type="Gene3D" id="1.20.1640.10">
    <property type="entry name" value="Multidrug efflux transporter AcrB transmembrane domain"/>
    <property type="match status" value="2"/>
</dbReference>